<dbReference type="RefSeq" id="XP_032456870.1">
    <property type="nucleotide sequence ID" value="XM_032600979.1"/>
</dbReference>
<evidence type="ECO:0000256" key="3">
    <source>
        <dbReference type="PROSITE-ProRule" id="PRU00023"/>
    </source>
</evidence>
<dbReference type="GeneID" id="100679687"/>
<dbReference type="Gene3D" id="1.25.40.20">
    <property type="entry name" value="Ankyrin repeat-containing domain"/>
    <property type="match status" value="5"/>
</dbReference>
<dbReference type="PANTHER" id="PTHR24126:SF14">
    <property type="entry name" value="ANK_REP_REGION DOMAIN-CONTAINING PROTEIN"/>
    <property type="match status" value="1"/>
</dbReference>
<evidence type="ECO:0000313" key="5">
    <source>
        <dbReference type="Proteomes" id="UP000002358"/>
    </source>
</evidence>
<dbReference type="SMR" id="A0A7M7QKC1"/>
<dbReference type="EnsemblMetazoa" id="XM_031931133">
    <property type="protein sequence ID" value="XP_031786993"/>
    <property type="gene ID" value="LOC100679687"/>
</dbReference>
<dbReference type="RefSeq" id="XP_031786993.1">
    <property type="nucleotide sequence ID" value="XM_031931133.2"/>
</dbReference>
<dbReference type="PANTHER" id="PTHR24126">
    <property type="entry name" value="ANKYRIN REPEAT, PH AND SEC7 DOMAIN CONTAINING PROTEIN SECG-RELATED"/>
    <property type="match status" value="1"/>
</dbReference>
<feature type="repeat" description="ANK" evidence="3">
    <location>
        <begin position="191"/>
        <end position="223"/>
    </location>
</feature>
<feature type="repeat" description="ANK" evidence="3">
    <location>
        <begin position="478"/>
        <end position="510"/>
    </location>
</feature>
<dbReference type="AlphaFoldDB" id="A0A7M7QKC1"/>
<dbReference type="SMART" id="SM00248">
    <property type="entry name" value="ANK"/>
    <property type="match status" value="16"/>
</dbReference>
<dbReference type="Pfam" id="PF12796">
    <property type="entry name" value="Ank_2"/>
    <property type="match status" value="5"/>
</dbReference>
<dbReference type="KEGG" id="nvi:100679687"/>
<protein>
    <submittedName>
        <fullName evidence="4">Uncharacterized protein</fullName>
    </submittedName>
</protein>
<dbReference type="EnsemblMetazoa" id="XM_032600979">
    <property type="protein sequence ID" value="XP_032456870"/>
    <property type="gene ID" value="LOC100679687"/>
</dbReference>
<dbReference type="InterPro" id="IPR002110">
    <property type="entry name" value="Ankyrin_rpt"/>
</dbReference>
<dbReference type="Proteomes" id="UP000002358">
    <property type="component" value="Chromosome 5"/>
</dbReference>
<feature type="repeat" description="ANK" evidence="3">
    <location>
        <begin position="663"/>
        <end position="697"/>
    </location>
</feature>
<feature type="repeat" description="ANK" evidence="3">
    <location>
        <begin position="300"/>
        <end position="332"/>
    </location>
</feature>
<name>A0A7M7QKC1_NASVI</name>
<dbReference type="EnsemblMetazoa" id="XM_031931132">
    <property type="protein sequence ID" value="XP_031786992"/>
    <property type="gene ID" value="LOC100679687"/>
</dbReference>
<sequence>MHQRTVWRQMRISDDFIMGFVEVIETGSTEKLQELIDAEGLPINDKWKDYDLLNYALAKGQKEAAMMLIERGCRVNNRDFALPADTPLHHAIKFGSIEIVELLLRKGASIEARNSEGETPLHLSAKMRNNVFTDLLLTSLSNTTDMNYVDSSGLTYLHIACMRDNLTLIERLLQNHCEINHCINFDSPELPGYTALHCAIEFYNLDAIQLLLSHKASISVKAKNGVTPLHLAVKYGVLKYVKMLLRHSSNINLDINAQIDVDTEEYPGYSLLHFAIDLNWMSIFNLLMRYKPNADTKSKTGLTPLHIALKENAIDVVNELLSYGVEVNCVEHENNTTPLHLATLNKQLGIIRTLVKRGAKVSAQQRDGLTPLLIAASWKYERERKTMHSTLLDLPFMFMHDEVMNESQVTPQTSYVFELLLSATDLFDANPVDSRGLSHFHIVCMCLGKDKVLGYLQKNARVKDGINDKVSEDSPVWPGYTALHFAVENGKLDVVKVLLEYKADVRAVNAKGMTPIHLADQLIDNQRKEYILEELLDTLYKDIADCEFPNKNRGMTMLHVTCMQKDGKVDDEDLDDMENIEATIDDDSPIWPGCTPLHLAAIFRRHKVIDSLLLCDADPNVEDARGLTPLHIACLHNDEETISKLLKAEADVNHAVRKSSEYAGKTALHIALNQKQPSINVVRKLLRRGANINAMDLNSDTPITLFANWYSNDTLFPPLLSAYPISFELTEFAMTLKAIDFRFNEATTKAFQKINDWINGTNIFINGVSLVEIKNKNHTNDCRAEIKKLKSIRIDKSCTLYDLLLKNTDEMANRVKNTIFKKILSSAIDTDFPIYGFLLKVQYRSGIKRRNYLNFAKEALAELIPKIPLPDSCSESIFKYLSNADLDNLIKANEVGYVNYN</sequence>
<dbReference type="RefSeq" id="XP_031786992.1">
    <property type="nucleotide sequence ID" value="XM_031931132.2"/>
</dbReference>
<feature type="repeat" description="ANK" evidence="3">
    <location>
        <begin position="625"/>
        <end position="657"/>
    </location>
</feature>
<evidence type="ECO:0000256" key="1">
    <source>
        <dbReference type="ARBA" id="ARBA00022737"/>
    </source>
</evidence>
<accession>A0A7M7QKC1</accession>
<reference evidence="4" key="1">
    <citation type="submission" date="2021-01" db="UniProtKB">
        <authorList>
            <consortium name="EnsemblMetazoa"/>
        </authorList>
    </citation>
    <scope>IDENTIFICATION</scope>
</reference>
<feature type="repeat" description="ANK" evidence="3">
    <location>
        <begin position="83"/>
        <end position="115"/>
    </location>
</feature>
<proteinExistence type="predicted"/>
<dbReference type="OrthoDB" id="194358at2759"/>
<dbReference type="PROSITE" id="PS50088">
    <property type="entry name" value="ANK_REPEAT"/>
    <property type="match status" value="10"/>
</dbReference>
<evidence type="ECO:0000313" key="4">
    <source>
        <dbReference type="EnsemblMetazoa" id="XP_031786992"/>
    </source>
</evidence>
<dbReference type="PROSITE" id="PS50297">
    <property type="entry name" value="ANK_REP_REGION"/>
    <property type="match status" value="10"/>
</dbReference>
<dbReference type="PRINTS" id="PR01415">
    <property type="entry name" value="ANKYRIN"/>
</dbReference>
<feature type="repeat" description="ANK" evidence="3">
    <location>
        <begin position="592"/>
        <end position="624"/>
    </location>
</feature>
<feature type="repeat" description="ANK" evidence="3">
    <location>
        <begin position="152"/>
        <end position="180"/>
    </location>
</feature>
<feature type="repeat" description="ANK" evidence="3">
    <location>
        <begin position="334"/>
        <end position="366"/>
    </location>
</feature>
<keyword evidence="1" id="KW-0677">Repeat</keyword>
<dbReference type="SUPFAM" id="SSF48403">
    <property type="entry name" value="Ankyrin repeat"/>
    <property type="match status" value="2"/>
</dbReference>
<evidence type="ECO:0000256" key="2">
    <source>
        <dbReference type="ARBA" id="ARBA00023043"/>
    </source>
</evidence>
<dbReference type="Pfam" id="PF00023">
    <property type="entry name" value="Ank"/>
    <property type="match status" value="1"/>
</dbReference>
<dbReference type="InterPro" id="IPR036770">
    <property type="entry name" value="Ankyrin_rpt-contain_sf"/>
</dbReference>
<keyword evidence="5" id="KW-1185">Reference proteome</keyword>
<feature type="repeat" description="ANK" evidence="3">
    <location>
        <begin position="224"/>
        <end position="256"/>
    </location>
</feature>
<dbReference type="InParanoid" id="A0A7M7QKC1"/>
<keyword evidence="2 3" id="KW-0040">ANK repeat</keyword>
<organism evidence="4 5">
    <name type="scientific">Nasonia vitripennis</name>
    <name type="common">Parasitic wasp</name>
    <dbReference type="NCBI Taxonomy" id="7425"/>
    <lineage>
        <taxon>Eukaryota</taxon>
        <taxon>Metazoa</taxon>
        <taxon>Ecdysozoa</taxon>
        <taxon>Arthropoda</taxon>
        <taxon>Hexapoda</taxon>
        <taxon>Insecta</taxon>
        <taxon>Pterygota</taxon>
        <taxon>Neoptera</taxon>
        <taxon>Endopterygota</taxon>
        <taxon>Hymenoptera</taxon>
        <taxon>Apocrita</taxon>
        <taxon>Proctotrupomorpha</taxon>
        <taxon>Chalcidoidea</taxon>
        <taxon>Pteromalidae</taxon>
        <taxon>Pteromalinae</taxon>
        <taxon>Nasonia</taxon>
    </lineage>
</organism>